<dbReference type="InterPro" id="IPR002575">
    <property type="entry name" value="Aminoglycoside_PTrfase"/>
</dbReference>
<keyword evidence="3" id="KW-1185">Reference proteome</keyword>
<dbReference type="Gene3D" id="3.90.1200.10">
    <property type="match status" value="1"/>
</dbReference>
<evidence type="ECO:0000313" key="3">
    <source>
        <dbReference type="Proteomes" id="UP000799291"/>
    </source>
</evidence>
<dbReference type="SUPFAM" id="SSF56112">
    <property type="entry name" value="Protein kinase-like (PK-like)"/>
    <property type="match status" value="1"/>
</dbReference>
<keyword evidence="2" id="KW-0808">Transferase</keyword>
<feature type="domain" description="Aminoglycoside phosphotransferase" evidence="1">
    <location>
        <begin position="28"/>
        <end position="280"/>
    </location>
</feature>
<keyword evidence="2" id="KW-0418">Kinase</keyword>
<organism evidence="2 3">
    <name type="scientific">Lentithecium fluviatile CBS 122367</name>
    <dbReference type="NCBI Taxonomy" id="1168545"/>
    <lineage>
        <taxon>Eukaryota</taxon>
        <taxon>Fungi</taxon>
        <taxon>Dikarya</taxon>
        <taxon>Ascomycota</taxon>
        <taxon>Pezizomycotina</taxon>
        <taxon>Dothideomycetes</taxon>
        <taxon>Pleosporomycetidae</taxon>
        <taxon>Pleosporales</taxon>
        <taxon>Massarineae</taxon>
        <taxon>Lentitheciaceae</taxon>
        <taxon>Lentithecium</taxon>
    </lineage>
</organism>
<sequence length="362" mass="41029">MPSTNDLTTEDGLSTYLKAKNVEHTFITLLTGGTANYVYRATLPDVRTVIYKHAAPYLHSNKAFAFDPTRMDYEDRVLEILPPLLKQQIPKSAVHAVGWYSYDRDAKLLCIEDGGERELKKAYSDERLDVKRIGEEVGRWIAALHTCSTETSLSLTDEKDLNANNPVGVAIYRYSYNNLTTALVEYGHDAEFGKYINEVFGSKLATDNECVCHGDFWPGNVLVKFRDEKEQDVDLTVVDWEMTRRGTSATDVGQFAAESFLLDRFRGGKGLLPAFLNAYSAARKDDPIIDREWVRRMAVHWAVHVAFWPTGVKWVDREGTEKLVDIGVGVLRAVVDGDWETLRASELFRDVDDILTTFWEIV</sequence>
<dbReference type="Pfam" id="PF01636">
    <property type="entry name" value="APH"/>
    <property type="match status" value="1"/>
</dbReference>
<evidence type="ECO:0000259" key="1">
    <source>
        <dbReference type="Pfam" id="PF01636"/>
    </source>
</evidence>
<dbReference type="GO" id="GO:0016301">
    <property type="term" value="F:kinase activity"/>
    <property type="evidence" value="ECO:0007669"/>
    <property type="project" value="UniProtKB-KW"/>
</dbReference>
<name>A0A6G1ILC0_9PLEO</name>
<dbReference type="InterPro" id="IPR011009">
    <property type="entry name" value="Kinase-like_dom_sf"/>
</dbReference>
<dbReference type="OrthoDB" id="25129at2759"/>
<accession>A0A6G1ILC0</accession>
<proteinExistence type="predicted"/>
<dbReference type="Proteomes" id="UP000799291">
    <property type="component" value="Unassembled WGS sequence"/>
</dbReference>
<dbReference type="AlphaFoldDB" id="A0A6G1ILC0"/>
<dbReference type="Gene3D" id="3.30.200.20">
    <property type="entry name" value="Phosphorylase Kinase, domain 1"/>
    <property type="match status" value="1"/>
</dbReference>
<dbReference type="EMBL" id="MU005607">
    <property type="protein sequence ID" value="KAF2678945.1"/>
    <property type="molecule type" value="Genomic_DNA"/>
</dbReference>
<protein>
    <submittedName>
        <fullName evidence="2">Kinase-like protein</fullName>
    </submittedName>
</protein>
<gene>
    <name evidence="2" type="ORF">K458DRAFT_121464</name>
</gene>
<reference evidence="2" key="1">
    <citation type="journal article" date="2020" name="Stud. Mycol.">
        <title>101 Dothideomycetes genomes: a test case for predicting lifestyles and emergence of pathogens.</title>
        <authorList>
            <person name="Haridas S."/>
            <person name="Albert R."/>
            <person name="Binder M."/>
            <person name="Bloem J."/>
            <person name="Labutti K."/>
            <person name="Salamov A."/>
            <person name="Andreopoulos B."/>
            <person name="Baker S."/>
            <person name="Barry K."/>
            <person name="Bills G."/>
            <person name="Bluhm B."/>
            <person name="Cannon C."/>
            <person name="Castanera R."/>
            <person name="Culley D."/>
            <person name="Daum C."/>
            <person name="Ezra D."/>
            <person name="Gonzalez J."/>
            <person name="Henrissat B."/>
            <person name="Kuo A."/>
            <person name="Liang C."/>
            <person name="Lipzen A."/>
            <person name="Lutzoni F."/>
            <person name="Magnuson J."/>
            <person name="Mondo S."/>
            <person name="Nolan M."/>
            <person name="Ohm R."/>
            <person name="Pangilinan J."/>
            <person name="Park H.-J."/>
            <person name="Ramirez L."/>
            <person name="Alfaro M."/>
            <person name="Sun H."/>
            <person name="Tritt A."/>
            <person name="Yoshinaga Y."/>
            <person name="Zwiers L.-H."/>
            <person name="Turgeon B."/>
            <person name="Goodwin S."/>
            <person name="Spatafora J."/>
            <person name="Crous P."/>
            <person name="Grigoriev I."/>
        </authorList>
    </citation>
    <scope>NUCLEOTIDE SEQUENCE</scope>
    <source>
        <strain evidence="2">CBS 122367</strain>
    </source>
</reference>
<evidence type="ECO:0000313" key="2">
    <source>
        <dbReference type="EMBL" id="KAF2678945.1"/>
    </source>
</evidence>